<organism evidence="1">
    <name type="scientific">marine sediment metagenome</name>
    <dbReference type="NCBI Taxonomy" id="412755"/>
    <lineage>
        <taxon>unclassified sequences</taxon>
        <taxon>metagenomes</taxon>
        <taxon>ecological metagenomes</taxon>
    </lineage>
</organism>
<sequence length="81" mass="9353">MKDKTKEQLIAEIELLRKEVNELRQGYRVVYVGNGDSDILPAKYAHLILARGALLAYCRKNNLKYKSFDDFPDVVKVLKLL</sequence>
<dbReference type="EMBL" id="BARV01002893">
    <property type="protein sequence ID" value="GAH97304.1"/>
    <property type="molecule type" value="Genomic_DNA"/>
</dbReference>
<comment type="caution">
    <text evidence="1">The sequence shown here is derived from an EMBL/GenBank/DDBJ whole genome shotgun (WGS) entry which is preliminary data.</text>
</comment>
<protein>
    <submittedName>
        <fullName evidence="1">Uncharacterized protein</fullName>
    </submittedName>
</protein>
<reference evidence="1" key="1">
    <citation type="journal article" date="2014" name="Front. Microbiol.">
        <title>High frequency of phylogenetically diverse reductive dehalogenase-homologous genes in deep subseafloor sedimentary metagenomes.</title>
        <authorList>
            <person name="Kawai M."/>
            <person name="Futagami T."/>
            <person name="Toyoda A."/>
            <person name="Takaki Y."/>
            <person name="Nishi S."/>
            <person name="Hori S."/>
            <person name="Arai W."/>
            <person name="Tsubouchi T."/>
            <person name="Morono Y."/>
            <person name="Uchiyama I."/>
            <person name="Ito T."/>
            <person name="Fujiyama A."/>
            <person name="Inagaki F."/>
            <person name="Takami H."/>
        </authorList>
    </citation>
    <scope>NUCLEOTIDE SEQUENCE</scope>
    <source>
        <strain evidence="1">Expedition CK06-06</strain>
    </source>
</reference>
<proteinExistence type="predicted"/>
<evidence type="ECO:0000313" key="1">
    <source>
        <dbReference type="EMBL" id="GAH97304.1"/>
    </source>
</evidence>
<dbReference type="AlphaFoldDB" id="X1L4D8"/>
<accession>X1L4D8</accession>
<gene>
    <name evidence="1" type="ORF">S06H3_07205</name>
</gene>
<dbReference type="InterPro" id="IPR023214">
    <property type="entry name" value="HAD_sf"/>
</dbReference>
<dbReference type="Gene3D" id="3.40.50.1000">
    <property type="entry name" value="HAD superfamily/HAD-like"/>
    <property type="match status" value="1"/>
</dbReference>
<name>X1L4D8_9ZZZZ</name>
<dbReference type="InterPro" id="IPR036412">
    <property type="entry name" value="HAD-like_sf"/>
</dbReference>
<dbReference type="SUPFAM" id="SSF56784">
    <property type="entry name" value="HAD-like"/>
    <property type="match status" value="1"/>
</dbReference>